<dbReference type="InterPro" id="IPR001845">
    <property type="entry name" value="HTH_ArsR_DNA-bd_dom"/>
</dbReference>
<keyword evidence="1" id="KW-0805">Transcription regulation</keyword>
<dbReference type="Gene3D" id="1.10.10.10">
    <property type="entry name" value="Winged helix-like DNA-binding domain superfamily/Winged helix DNA-binding domain"/>
    <property type="match status" value="1"/>
</dbReference>
<dbReference type="EMBL" id="BMMH01000024">
    <property type="protein sequence ID" value="GGL39505.1"/>
    <property type="molecule type" value="Genomic_DNA"/>
</dbReference>
<organism evidence="5 6">
    <name type="scientific">Nocardia jinanensis</name>
    <dbReference type="NCBI Taxonomy" id="382504"/>
    <lineage>
        <taxon>Bacteria</taxon>
        <taxon>Bacillati</taxon>
        <taxon>Actinomycetota</taxon>
        <taxon>Actinomycetes</taxon>
        <taxon>Mycobacteriales</taxon>
        <taxon>Nocardiaceae</taxon>
        <taxon>Nocardia</taxon>
    </lineage>
</organism>
<dbReference type="AlphaFoldDB" id="A0A917VYG3"/>
<keyword evidence="2" id="KW-0238">DNA-binding</keyword>
<dbReference type="PANTHER" id="PTHR43132">
    <property type="entry name" value="ARSENICAL RESISTANCE OPERON REPRESSOR ARSR-RELATED"/>
    <property type="match status" value="1"/>
</dbReference>
<dbReference type="SMART" id="SM00418">
    <property type="entry name" value="HTH_ARSR"/>
    <property type="match status" value="1"/>
</dbReference>
<evidence type="ECO:0000313" key="5">
    <source>
        <dbReference type="EMBL" id="GGL39505.1"/>
    </source>
</evidence>
<dbReference type="PROSITE" id="PS50987">
    <property type="entry name" value="HTH_ARSR_2"/>
    <property type="match status" value="1"/>
</dbReference>
<dbReference type="InterPro" id="IPR011991">
    <property type="entry name" value="ArsR-like_HTH"/>
</dbReference>
<dbReference type="NCBIfam" id="NF033788">
    <property type="entry name" value="HTH_metalloreg"/>
    <property type="match status" value="1"/>
</dbReference>
<gene>
    <name evidence="5" type="ORF">GCM10011588_62840</name>
</gene>
<dbReference type="SUPFAM" id="SSF46785">
    <property type="entry name" value="Winged helix' DNA-binding domain"/>
    <property type="match status" value="1"/>
</dbReference>
<accession>A0A917VYG3</accession>
<dbReference type="CDD" id="cd00090">
    <property type="entry name" value="HTH_ARSR"/>
    <property type="match status" value="1"/>
</dbReference>
<reference evidence="5" key="2">
    <citation type="submission" date="2020-09" db="EMBL/GenBank/DDBJ databases">
        <authorList>
            <person name="Sun Q."/>
            <person name="Zhou Y."/>
        </authorList>
    </citation>
    <scope>NUCLEOTIDE SEQUENCE</scope>
    <source>
        <strain evidence="5">CGMCC 4.3508</strain>
    </source>
</reference>
<dbReference type="InterPro" id="IPR036388">
    <property type="entry name" value="WH-like_DNA-bd_sf"/>
</dbReference>
<name>A0A917VYG3_9NOCA</name>
<keyword evidence="3" id="KW-0804">Transcription</keyword>
<dbReference type="PANTHER" id="PTHR43132:SF8">
    <property type="entry name" value="HTH-TYPE TRANSCRIPTIONAL REGULATOR KMTR"/>
    <property type="match status" value="1"/>
</dbReference>
<evidence type="ECO:0000256" key="3">
    <source>
        <dbReference type="ARBA" id="ARBA00023163"/>
    </source>
</evidence>
<keyword evidence="6" id="KW-1185">Reference proteome</keyword>
<evidence type="ECO:0000259" key="4">
    <source>
        <dbReference type="PROSITE" id="PS50987"/>
    </source>
</evidence>
<comment type="caution">
    <text evidence="5">The sequence shown here is derived from an EMBL/GenBank/DDBJ whole genome shotgun (WGS) entry which is preliminary data.</text>
</comment>
<evidence type="ECO:0000313" key="6">
    <source>
        <dbReference type="Proteomes" id="UP000638263"/>
    </source>
</evidence>
<dbReference type="InterPro" id="IPR051011">
    <property type="entry name" value="Metal_resp_trans_reg"/>
</dbReference>
<feature type="domain" description="HTH arsR-type" evidence="4">
    <location>
        <begin position="1"/>
        <end position="81"/>
    </location>
</feature>
<dbReference type="InterPro" id="IPR036390">
    <property type="entry name" value="WH_DNA-bd_sf"/>
</dbReference>
<dbReference type="GO" id="GO:0003700">
    <property type="term" value="F:DNA-binding transcription factor activity"/>
    <property type="evidence" value="ECO:0007669"/>
    <property type="project" value="InterPro"/>
</dbReference>
<dbReference type="GO" id="GO:0003677">
    <property type="term" value="F:DNA binding"/>
    <property type="evidence" value="ECO:0007669"/>
    <property type="project" value="UniProtKB-KW"/>
</dbReference>
<evidence type="ECO:0000256" key="2">
    <source>
        <dbReference type="ARBA" id="ARBA00023125"/>
    </source>
</evidence>
<dbReference type="Proteomes" id="UP000638263">
    <property type="component" value="Unassembled WGS sequence"/>
</dbReference>
<evidence type="ECO:0000256" key="1">
    <source>
        <dbReference type="ARBA" id="ARBA00023015"/>
    </source>
</evidence>
<dbReference type="Pfam" id="PF01022">
    <property type="entry name" value="HTH_5"/>
    <property type="match status" value="1"/>
</dbReference>
<sequence>MLSDPTRLRLLWLLSGDELDVGSLAERVSLARPAVSQHLAKLELAGLVIRRRDGRRMLYRTRGGHVRRLLVEALNAAEHHVRGIPDHD</sequence>
<proteinExistence type="predicted"/>
<protein>
    <submittedName>
        <fullName evidence="5">Transcriptional regulator</fullName>
    </submittedName>
</protein>
<reference evidence="5" key="1">
    <citation type="journal article" date="2014" name="Int. J. Syst. Evol. Microbiol.">
        <title>Complete genome sequence of Corynebacterium casei LMG S-19264T (=DSM 44701T), isolated from a smear-ripened cheese.</title>
        <authorList>
            <consortium name="US DOE Joint Genome Institute (JGI-PGF)"/>
            <person name="Walter F."/>
            <person name="Albersmeier A."/>
            <person name="Kalinowski J."/>
            <person name="Ruckert C."/>
        </authorList>
    </citation>
    <scope>NUCLEOTIDE SEQUENCE</scope>
    <source>
        <strain evidence="5">CGMCC 4.3508</strain>
    </source>
</reference>